<dbReference type="Gene3D" id="1.25.40.20">
    <property type="entry name" value="Ankyrin repeat-containing domain"/>
    <property type="match status" value="1"/>
</dbReference>
<dbReference type="PANTHER" id="PTHR24183">
    <property type="entry name" value="FIBRONECTIN TYPE 3 AND ANKYRIN REPEAT DOMAINS PROTEIN 1"/>
    <property type="match status" value="1"/>
</dbReference>
<accession>A0A3G4ZTX0</accession>
<sequence>MGIDYSKNPLVEKISEQSEGYLLKLIKNDSIVEKISEQSEDYLLKLIKNDSIEEDLNYQTPLGNTALMLAVSRLYYTLAIKLIEKECDVNLTNNNGDTALSIALVQSSHERKLTRFTGNEYSHDRTLNDTLVFKLLEKTTNINNINNSNGLTPLAYCLLHRLEDFAIELIKKNCKLDIVIASGPSFPISLFLFACANQMDCVANVIIEKCINDHNLNLINISIDKGDDDKIDWRTNMSLWFMKTQANSIINDYFKNNKNQLLLARSVYIKKFMSILNDQDNTLAYSFNNLGEIKLCELFAEYCI</sequence>
<gene>
    <name evidence="1" type="ORF">Edafosvirus10_20</name>
</gene>
<dbReference type="EMBL" id="MK072075">
    <property type="protein sequence ID" value="AYV78345.1"/>
    <property type="molecule type" value="Genomic_DNA"/>
</dbReference>
<name>A0A3G4ZTX0_9VIRU</name>
<dbReference type="SUPFAM" id="SSF48403">
    <property type="entry name" value="Ankyrin repeat"/>
    <property type="match status" value="1"/>
</dbReference>
<dbReference type="Pfam" id="PF13857">
    <property type="entry name" value="Ank_5"/>
    <property type="match status" value="1"/>
</dbReference>
<dbReference type="InterPro" id="IPR002110">
    <property type="entry name" value="Ankyrin_rpt"/>
</dbReference>
<protein>
    <submittedName>
        <fullName evidence="1">Uncharacterized protein</fullName>
    </submittedName>
</protein>
<reference evidence="1" key="1">
    <citation type="submission" date="2018-10" db="EMBL/GenBank/DDBJ databases">
        <title>Hidden diversity of soil giant viruses.</title>
        <authorList>
            <person name="Schulz F."/>
            <person name="Alteio L."/>
            <person name="Goudeau D."/>
            <person name="Ryan E.M."/>
            <person name="Malmstrom R.R."/>
            <person name="Blanchard J."/>
            <person name="Woyke T."/>
        </authorList>
    </citation>
    <scope>NUCLEOTIDE SEQUENCE</scope>
    <source>
        <strain evidence="1">EDV1</strain>
    </source>
</reference>
<dbReference type="PANTHER" id="PTHR24183:SF1">
    <property type="entry name" value="FIBRONECTIN TYPE 3 AND ANKYRIN REPEAT DOMAINS PROTEIN 1"/>
    <property type="match status" value="1"/>
</dbReference>
<proteinExistence type="predicted"/>
<evidence type="ECO:0000313" key="1">
    <source>
        <dbReference type="EMBL" id="AYV78345.1"/>
    </source>
</evidence>
<dbReference type="InterPro" id="IPR036770">
    <property type="entry name" value="Ankyrin_rpt-contain_sf"/>
</dbReference>
<organism evidence="1">
    <name type="scientific">Edafosvirus sp</name>
    <dbReference type="NCBI Taxonomy" id="2487765"/>
    <lineage>
        <taxon>Viruses</taxon>
        <taxon>Varidnaviria</taxon>
        <taxon>Bamfordvirae</taxon>
        <taxon>Nucleocytoviricota</taxon>
        <taxon>Megaviricetes</taxon>
        <taxon>Imitervirales</taxon>
        <taxon>Mimiviridae</taxon>
        <taxon>Klosneuvirinae</taxon>
    </lineage>
</organism>
<dbReference type="SMART" id="SM00248">
    <property type="entry name" value="ANK"/>
    <property type="match status" value="3"/>
</dbReference>